<dbReference type="PANTHER" id="PTHR46889">
    <property type="entry name" value="TRANSPOSASE INSF FOR INSERTION SEQUENCE IS3B-RELATED"/>
    <property type="match status" value="1"/>
</dbReference>
<dbReference type="InterPro" id="IPR036397">
    <property type="entry name" value="RNaseH_sf"/>
</dbReference>
<gene>
    <name evidence="6" type="ORF">D0436_22690</name>
</gene>
<dbReference type="InterPro" id="IPR012337">
    <property type="entry name" value="RNaseH-like_sf"/>
</dbReference>
<feature type="coiled-coil region" evidence="4">
    <location>
        <begin position="58"/>
        <end position="85"/>
    </location>
</feature>
<dbReference type="GO" id="GO:0004803">
    <property type="term" value="F:transposase activity"/>
    <property type="evidence" value="ECO:0007669"/>
    <property type="project" value="InterPro"/>
</dbReference>
<dbReference type="PROSITE" id="PS50994">
    <property type="entry name" value="INTEGRASE"/>
    <property type="match status" value="1"/>
</dbReference>
<name>A0A5B8R4U5_9GAMM</name>
<dbReference type="SUPFAM" id="SSF53098">
    <property type="entry name" value="Ribonuclease H-like"/>
    <property type="match status" value="1"/>
</dbReference>
<comment type="similarity">
    <text evidence="1">Belongs to the transposase 8 family.</text>
</comment>
<dbReference type="InterPro" id="IPR050900">
    <property type="entry name" value="Transposase_IS3/IS150/IS904"/>
</dbReference>
<dbReference type="Pfam" id="PF01527">
    <property type="entry name" value="HTH_Tnp_1"/>
    <property type="match status" value="1"/>
</dbReference>
<evidence type="ECO:0000256" key="4">
    <source>
        <dbReference type="SAM" id="Coils"/>
    </source>
</evidence>
<feature type="domain" description="Integrase catalytic" evidence="5">
    <location>
        <begin position="219"/>
        <end position="381"/>
    </location>
</feature>
<keyword evidence="4" id="KW-0175">Coiled coil</keyword>
<dbReference type="EMBL" id="CP031775">
    <property type="protein sequence ID" value="QDZ93026.1"/>
    <property type="molecule type" value="Genomic_DNA"/>
</dbReference>
<dbReference type="SUPFAM" id="SSF46689">
    <property type="entry name" value="Homeodomain-like"/>
    <property type="match status" value="1"/>
</dbReference>
<organism evidence="6">
    <name type="scientific">Shewanella decolorationis</name>
    <dbReference type="NCBI Taxonomy" id="256839"/>
    <lineage>
        <taxon>Bacteria</taxon>
        <taxon>Pseudomonadati</taxon>
        <taxon>Pseudomonadota</taxon>
        <taxon>Gammaproteobacteria</taxon>
        <taxon>Alteromonadales</taxon>
        <taxon>Shewanellaceae</taxon>
        <taxon>Shewanella</taxon>
    </lineage>
</organism>
<protein>
    <submittedName>
        <fullName evidence="6">IS3 family transposase</fullName>
    </submittedName>
</protein>
<dbReference type="AlphaFoldDB" id="A0A5B8R4U5"/>
<dbReference type="InterPro" id="IPR002514">
    <property type="entry name" value="Transposase_8"/>
</dbReference>
<proteinExistence type="inferred from homology"/>
<dbReference type="NCBIfam" id="NF033516">
    <property type="entry name" value="transpos_IS3"/>
    <property type="match status" value="1"/>
</dbReference>
<dbReference type="GO" id="GO:0003677">
    <property type="term" value="F:DNA binding"/>
    <property type="evidence" value="ECO:0007669"/>
    <property type="project" value="UniProtKB-KW"/>
</dbReference>
<dbReference type="InterPro" id="IPR009057">
    <property type="entry name" value="Homeodomain-like_sf"/>
</dbReference>
<comment type="function">
    <text evidence="2">Involved in the transposition of the insertion sequence IS3.</text>
</comment>
<accession>A0A5B8R4U5</accession>
<evidence type="ECO:0000256" key="1">
    <source>
        <dbReference type="ARBA" id="ARBA00009964"/>
    </source>
</evidence>
<reference evidence="6" key="1">
    <citation type="journal article" date="2019" name="Ecotoxicol. Environ. Saf.">
        <title>Microbial characterization of heavy metal resistant bacterial strains isolated from an electroplating wastewater treatment plant.</title>
        <authorList>
            <person name="Cai X."/>
            <person name="Zheng X."/>
            <person name="Zhang D."/>
            <person name="Iqbal W."/>
            <person name="Liu C."/>
            <person name="Yang B."/>
            <person name="Zhao X."/>
            <person name="Lu X."/>
            <person name="Mao Y."/>
        </authorList>
    </citation>
    <scope>NUCLEOTIDE SEQUENCE [LARGE SCALE GENOMIC DNA]</scope>
    <source>
        <strain evidence="6">Ni1-3</strain>
    </source>
</reference>
<dbReference type="InterPro" id="IPR048020">
    <property type="entry name" value="Transpos_IS3"/>
</dbReference>
<sequence>MSTKKVRKTHTAEFKAEALKLADKIGVAAAARELKLYESQLYNWRSAAEKKSTTSERESELAAEVARLKRQLAEQAEDLANLKKGGHLLREEPKIARFEFILEHQHLFSLIRMVTVLQVSRSGYYAWRKSGLTPSPRAVKRAQRDVLIKEAFDDSKERNGARRIQVDLAEGGNKPDVKTIRNSMVRQGLVAKAARKFKVTTDSNHTLPVAPNLLEQDFNATGPNQKWVGDITYLMTSEGWLYLAVIIDLYSRTVIGWSMSNRMTADLVCDALKMALFRRGRPKKVIVHSDRGSQYCSHDYRDLITKHQLVQSMSRKGNCWDNACAESFFHSLKVEALQDEPIMDRETMRQHVFEYIEVDYNKTRRHSALGYLSPENFELKNSA</sequence>
<dbReference type="PANTHER" id="PTHR46889:SF6">
    <property type="entry name" value="TRANSPOSASE INSF FOR INSERTION SEQUENCE IS3B"/>
    <property type="match status" value="1"/>
</dbReference>
<evidence type="ECO:0000256" key="3">
    <source>
        <dbReference type="ARBA" id="ARBA00043964"/>
    </source>
</evidence>
<dbReference type="InterPro" id="IPR001584">
    <property type="entry name" value="Integrase_cat-core"/>
</dbReference>
<dbReference type="Gene3D" id="3.30.420.10">
    <property type="entry name" value="Ribonuclease H-like superfamily/Ribonuclease H"/>
    <property type="match status" value="1"/>
</dbReference>
<evidence type="ECO:0000256" key="2">
    <source>
        <dbReference type="ARBA" id="ARBA00037276"/>
    </source>
</evidence>
<evidence type="ECO:0000313" key="6">
    <source>
        <dbReference type="EMBL" id="QDZ93026.1"/>
    </source>
</evidence>
<dbReference type="GO" id="GO:0006313">
    <property type="term" value="P:DNA transposition"/>
    <property type="evidence" value="ECO:0007669"/>
    <property type="project" value="InterPro"/>
</dbReference>
<dbReference type="Pfam" id="PF13333">
    <property type="entry name" value="rve_2"/>
    <property type="match status" value="1"/>
</dbReference>
<dbReference type="GO" id="GO:0015074">
    <property type="term" value="P:DNA integration"/>
    <property type="evidence" value="ECO:0007669"/>
    <property type="project" value="InterPro"/>
</dbReference>
<dbReference type="RefSeq" id="WP_208660831.1">
    <property type="nucleotide sequence ID" value="NZ_CP076856.1"/>
</dbReference>
<comment type="similarity">
    <text evidence="3">Belongs to the transposase IS3/IS150/IS904 family.</text>
</comment>
<dbReference type="Pfam" id="PF00665">
    <property type="entry name" value="rve"/>
    <property type="match status" value="1"/>
</dbReference>
<evidence type="ECO:0000259" key="5">
    <source>
        <dbReference type="PROSITE" id="PS50994"/>
    </source>
</evidence>